<accession>A0A511N7V5</accession>
<dbReference type="EMBL" id="BJXB01000026">
    <property type="protein sequence ID" value="GEM48922.1"/>
    <property type="molecule type" value="Genomic_DNA"/>
</dbReference>
<keyword evidence="1" id="KW-0808">Transferase</keyword>
<name>A0A511N7V5_DEIC1</name>
<dbReference type="InterPro" id="IPR029063">
    <property type="entry name" value="SAM-dependent_MTases_sf"/>
</dbReference>
<evidence type="ECO:0000259" key="2">
    <source>
        <dbReference type="Pfam" id="PF13649"/>
    </source>
</evidence>
<dbReference type="InterPro" id="IPR041698">
    <property type="entry name" value="Methyltransf_25"/>
</dbReference>
<dbReference type="Proteomes" id="UP000321306">
    <property type="component" value="Unassembled WGS sequence"/>
</dbReference>
<reference evidence="3 4" key="1">
    <citation type="submission" date="2019-07" db="EMBL/GenBank/DDBJ databases">
        <title>Whole genome shotgun sequence of Deinococcus cellulosilyticus NBRC 106333.</title>
        <authorList>
            <person name="Hosoyama A."/>
            <person name="Uohara A."/>
            <person name="Ohji S."/>
            <person name="Ichikawa N."/>
        </authorList>
    </citation>
    <scope>NUCLEOTIDE SEQUENCE [LARGE SCALE GENOMIC DNA]</scope>
    <source>
        <strain evidence="3 4">NBRC 106333</strain>
    </source>
</reference>
<protein>
    <recommendedName>
        <fullName evidence="2">Methyltransferase domain-containing protein</fullName>
    </recommendedName>
</protein>
<evidence type="ECO:0000256" key="1">
    <source>
        <dbReference type="ARBA" id="ARBA00022679"/>
    </source>
</evidence>
<dbReference type="CDD" id="cd02440">
    <property type="entry name" value="AdoMet_MTases"/>
    <property type="match status" value="1"/>
</dbReference>
<feature type="domain" description="Methyltransferase" evidence="2">
    <location>
        <begin position="40"/>
        <end position="128"/>
    </location>
</feature>
<dbReference type="Gene3D" id="3.40.50.150">
    <property type="entry name" value="Vaccinia Virus protein VP39"/>
    <property type="match status" value="1"/>
</dbReference>
<dbReference type="RefSeq" id="WP_146888522.1">
    <property type="nucleotide sequence ID" value="NZ_BJXB01000026.1"/>
</dbReference>
<organism evidence="3 4">
    <name type="scientific">Deinococcus cellulosilyticus (strain DSM 18568 / NBRC 106333 / KACC 11606 / 5516J-15)</name>
    <dbReference type="NCBI Taxonomy" id="1223518"/>
    <lineage>
        <taxon>Bacteria</taxon>
        <taxon>Thermotogati</taxon>
        <taxon>Deinococcota</taxon>
        <taxon>Deinococci</taxon>
        <taxon>Deinococcales</taxon>
        <taxon>Deinococcaceae</taxon>
        <taxon>Deinococcus</taxon>
    </lineage>
</organism>
<dbReference type="Pfam" id="PF13649">
    <property type="entry name" value="Methyltransf_25"/>
    <property type="match status" value="1"/>
</dbReference>
<dbReference type="OrthoDB" id="9804312at2"/>
<dbReference type="GO" id="GO:0016740">
    <property type="term" value="F:transferase activity"/>
    <property type="evidence" value="ECO:0007669"/>
    <property type="project" value="UniProtKB-KW"/>
</dbReference>
<dbReference type="PANTHER" id="PTHR43861">
    <property type="entry name" value="TRANS-ACONITATE 2-METHYLTRANSFERASE-RELATED"/>
    <property type="match status" value="1"/>
</dbReference>
<proteinExistence type="predicted"/>
<keyword evidence="4" id="KW-1185">Reference proteome</keyword>
<dbReference type="Gene3D" id="2.20.130.10">
    <property type="entry name" value="CAC2371-like domains"/>
    <property type="match status" value="1"/>
</dbReference>
<evidence type="ECO:0000313" key="3">
    <source>
        <dbReference type="EMBL" id="GEM48922.1"/>
    </source>
</evidence>
<comment type="caution">
    <text evidence="3">The sequence shown here is derived from an EMBL/GenBank/DDBJ whole genome shotgun (WGS) entry which is preliminary data.</text>
</comment>
<dbReference type="SUPFAM" id="SSF53335">
    <property type="entry name" value="S-adenosyl-L-methionine-dependent methyltransferases"/>
    <property type="match status" value="1"/>
</dbReference>
<evidence type="ECO:0000313" key="4">
    <source>
        <dbReference type="Proteomes" id="UP000321306"/>
    </source>
</evidence>
<dbReference type="AlphaFoldDB" id="A0A511N7V5"/>
<sequence length="233" mass="26526">MYSKTAEFYDAIHSFKDYHTEAFLVQKLIRQHGNGGKRLLEGACGTGGHLKYFTDFQAEAFDLDPSMVEMARKNAPQAKVFVGDLADFELDKQFDVILCLFSSIGYVQTLERLQATLNNFKRHLAPGGLILVEPWLTPQEFVVDPPAVHVREVMLRNIKVCRMHIPERRGNQSIIKFHYMIGTPQGIDFHQEEHVLGLFSPAEMQQAFTKAGLKAKFEPYSFMARGVWIAHHG</sequence>
<gene>
    <name evidence="3" type="ORF">DC3_45570</name>
</gene>